<dbReference type="GO" id="GO:0005886">
    <property type="term" value="C:plasma membrane"/>
    <property type="evidence" value="ECO:0007669"/>
    <property type="project" value="UniProtKB-SubCell"/>
</dbReference>
<feature type="transmembrane region" description="Helical" evidence="6">
    <location>
        <begin position="378"/>
        <end position="395"/>
    </location>
</feature>
<dbReference type="Proteomes" id="UP000186156">
    <property type="component" value="Unassembled WGS sequence"/>
</dbReference>
<dbReference type="InterPro" id="IPR002293">
    <property type="entry name" value="AA/rel_permease1"/>
</dbReference>
<keyword evidence="5 6" id="KW-0472">Membrane</keyword>
<feature type="transmembrane region" description="Helical" evidence="6">
    <location>
        <begin position="350"/>
        <end position="371"/>
    </location>
</feature>
<name>A0A1N7M642_9BACL</name>
<evidence type="ECO:0000256" key="5">
    <source>
        <dbReference type="ARBA" id="ARBA00023136"/>
    </source>
</evidence>
<reference evidence="8" key="1">
    <citation type="submission" date="2017-01" db="EMBL/GenBank/DDBJ databases">
        <authorList>
            <person name="Varghese N."/>
            <person name="Submissions S."/>
        </authorList>
    </citation>
    <scope>NUCLEOTIDE SEQUENCE [LARGE SCALE GENOMIC DNA]</scope>
    <source>
        <strain evidence="8">DSM 16176</strain>
    </source>
</reference>
<sequence length="433" mass="46577">MDSTAKDTQLAKTLTVGRAVSLALGIVVGAGLLVLPGLAYSKVGNSSIYAWVIDALMIIPLLVIFASLGSRYPNAGGVAGFVRLAFGPVIGAMTELMLMSAFFLGIPGIALTGAGYLAFLFHSSGWASSLFAIMLLVIAGILNYLGTQLSAIAQQVLSYSLVFILAAVAVIALTFDPVRDHGVASVATWKASIPALGMVFFAYTGWEMLSFMGEEFRNPKRDFPIAIVISYVLIVLIYLAVALAVQWTLQPYNPQTTQAPIAAVLAKVFGNKSADVVAIMGVLIILANLNGATWAASRLLFSSAREGFLPRFLASVDLNLQIPRRSVVTCILVFMAVVVMHQVGWISQHMMFALAGQNFFLIYVLSVLVYIRLTRRPLNTLFAFGVLVLCIIFITSFGRGLLYPLTVSLLGLVLGAIHKRNTMKNQSSSEPNR</sequence>
<keyword evidence="8" id="KW-1185">Reference proteome</keyword>
<feature type="transmembrane region" description="Helical" evidence="6">
    <location>
        <begin position="20"/>
        <end position="41"/>
    </location>
</feature>
<dbReference type="PIRSF" id="PIRSF006060">
    <property type="entry name" value="AA_transporter"/>
    <property type="match status" value="1"/>
</dbReference>
<evidence type="ECO:0000256" key="2">
    <source>
        <dbReference type="ARBA" id="ARBA00022475"/>
    </source>
</evidence>
<evidence type="ECO:0000256" key="6">
    <source>
        <dbReference type="SAM" id="Phobius"/>
    </source>
</evidence>
<accession>A0A1N7M642</accession>
<feature type="transmembrane region" description="Helical" evidence="6">
    <location>
        <begin position="401"/>
        <end position="417"/>
    </location>
</feature>
<dbReference type="EMBL" id="FTOO01000004">
    <property type="protein sequence ID" value="SIS81469.1"/>
    <property type="molecule type" value="Genomic_DNA"/>
</dbReference>
<dbReference type="Gene3D" id="1.20.1740.10">
    <property type="entry name" value="Amino acid/polyamine transporter I"/>
    <property type="match status" value="1"/>
</dbReference>
<dbReference type="PANTHER" id="PTHR42770:SF13">
    <property type="entry name" value="L-METHIONINE_BRANCHED-CHAIN AMINO ACID EXPORTER YJEH"/>
    <property type="match status" value="1"/>
</dbReference>
<dbReference type="OrthoDB" id="178667at2"/>
<dbReference type="InterPro" id="IPR050367">
    <property type="entry name" value="APC_superfamily"/>
</dbReference>
<organism evidence="7 8">
    <name type="scientific">Alicyclobacillus vulcanalis</name>
    <dbReference type="NCBI Taxonomy" id="252246"/>
    <lineage>
        <taxon>Bacteria</taxon>
        <taxon>Bacillati</taxon>
        <taxon>Bacillota</taxon>
        <taxon>Bacilli</taxon>
        <taxon>Bacillales</taxon>
        <taxon>Alicyclobacillaceae</taxon>
        <taxon>Alicyclobacillus</taxon>
    </lineage>
</organism>
<protein>
    <submittedName>
        <fullName evidence="7">Amino acid efflux transporter</fullName>
    </submittedName>
</protein>
<dbReference type="RefSeq" id="WP_076346436.1">
    <property type="nucleotide sequence ID" value="NZ_FTOO01000004.1"/>
</dbReference>
<dbReference type="AlphaFoldDB" id="A0A1N7M642"/>
<feature type="transmembrane region" description="Helical" evidence="6">
    <location>
        <begin position="195"/>
        <end position="213"/>
    </location>
</feature>
<keyword evidence="4 6" id="KW-1133">Transmembrane helix</keyword>
<proteinExistence type="predicted"/>
<keyword evidence="3 6" id="KW-0812">Transmembrane</keyword>
<feature type="transmembrane region" description="Helical" evidence="6">
    <location>
        <begin position="225"/>
        <end position="247"/>
    </location>
</feature>
<feature type="transmembrane region" description="Helical" evidence="6">
    <location>
        <begin position="157"/>
        <end position="175"/>
    </location>
</feature>
<evidence type="ECO:0000313" key="8">
    <source>
        <dbReference type="Proteomes" id="UP000186156"/>
    </source>
</evidence>
<dbReference type="PANTHER" id="PTHR42770">
    <property type="entry name" value="AMINO ACID TRANSPORTER-RELATED"/>
    <property type="match status" value="1"/>
</dbReference>
<dbReference type="GO" id="GO:0022857">
    <property type="term" value="F:transmembrane transporter activity"/>
    <property type="evidence" value="ECO:0007669"/>
    <property type="project" value="InterPro"/>
</dbReference>
<feature type="transmembrane region" description="Helical" evidence="6">
    <location>
        <begin position="125"/>
        <end position="145"/>
    </location>
</feature>
<feature type="transmembrane region" description="Helical" evidence="6">
    <location>
        <begin position="276"/>
        <end position="301"/>
    </location>
</feature>
<keyword evidence="2" id="KW-1003">Cell membrane</keyword>
<evidence type="ECO:0000256" key="3">
    <source>
        <dbReference type="ARBA" id="ARBA00022692"/>
    </source>
</evidence>
<evidence type="ECO:0000256" key="1">
    <source>
        <dbReference type="ARBA" id="ARBA00004651"/>
    </source>
</evidence>
<evidence type="ECO:0000313" key="7">
    <source>
        <dbReference type="EMBL" id="SIS81469.1"/>
    </source>
</evidence>
<gene>
    <name evidence="7" type="ORF">SAMN05421799_104249</name>
</gene>
<dbReference type="STRING" id="252246.SAMN05421799_104249"/>
<comment type="subcellular location">
    <subcellularLocation>
        <location evidence="1">Cell membrane</location>
        <topology evidence="1">Multi-pass membrane protein</topology>
    </subcellularLocation>
</comment>
<evidence type="ECO:0000256" key="4">
    <source>
        <dbReference type="ARBA" id="ARBA00022989"/>
    </source>
</evidence>
<feature type="transmembrane region" description="Helical" evidence="6">
    <location>
        <begin position="48"/>
        <end position="69"/>
    </location>
</feature>
<dbReference type="Pfam" id="PF13520">
    <property type="entry name" value="AA_permease_2"/>
    <property type="match status" value="1"/>
</dbReference>
<feature type="transmembrane region" description="Helical" evidence="6">
    <location>
        <begin position="322"/>
        <end position="344"/>
    </location>
</feature>